<keyword evidence="1" id="KW-0234">DNA repair</keyword>
<dbReference type="GO" id="GO:0006310">
    <property type="term" value="P:DNA recombination"/>
    <property type="evidence" value="ECO:0007669"/>
    <property type="project" value="UniProtKB-KW"/>
</dbReference>
<keyword evidence="1" id="KW-0347">Helicase</keyword>
<comment type="cofactor">
    <cofactor evidence="1">
        <name>Mg(2+)</name>
        <dbReference type="ChEBI" id="CHEBI:18420"/>
    </cofactor>
</comment>
<evidence type="ECO:0000313" key="4">
    <source>
        <dbReference type="Proteomes" id="UP000663852"/>
    </source>
</evidence>
<evidence type="ECO:0000313" key="3">
    <source>
        <dbReference type="EMBL" id="CAF1544117.1"/>
    </source>
</evidence>
<dbReference type="GO" id="GO:0000723">
    <property type="term" value="P:telomere maintenance"/>
    <property type="evidence" value="ECO:0007669"/>
    <property type="project" value="InterPro"/>
</dbReference>
<dbReference type="GO" id="GO:0016787">
    <property type="term" value="F:hydrolase activity"/>
    <property type="evidence" value="ECO:0007669"/>
    <property type="project" value="UniProtKB-KW"/>
</dbReference>
<dbReference type="InterPro" id="IPR010285">
    <property type="entry name" value="DNA_helicase_pif1-like_DEAD"/>
</dbReference>
<keyword evidence="1" id="KW-0547">Nucleotide-binding</keyword>
<dbReference type="EMBL" id="CAJNOJ010001143">
    <property type="protein sequence ID" value="CAF1544117.1"/>
    <property type="molecule type" value="Genomic_DNA"/>
</dbReference>
<keyword evidence="1" id="KW-0067">ATP-binding</keyword>
<evidence type="ECO:0000259" key="2">
    <source>
        <dbReference type="Pfam" id="PF05970"/>
    </source>
</evidence>
<keyword evidence="1" id="KW-0233">DNA recombination</keyword>
<comment type="caution">
    <text evidence="3">The sequence shown here is derived from an EMBL/GenBank/DDBJ whole genome shotgun (WGS) entry which is preliminary data.</text>
</comment>
<dbReference type="GO" id="GO:0006281">
    <property type="term" value="P:DNA repair"/>
    <property type="evidence" value="ECO:0007669"/>
    <property type="project" value="UniProtKB-KW"/>
</dbReference>
<dbReference type="EC" id="5.6.2.3" evidence="1"/>
<evidence type="ECO:0000256" key="1">
    <source>
        <dbReference type="RuleBase" id="RU363044"/>
    </source>
</evidence>
<keyword evidence="1" id="KW-0227">DNA damage</keyword>
<dbReference type="GO" id="GO:0005524">
    <property type="term" value="F:ATP binding"/>
    <property type="evidence" value="ECO:0007669"/>
    <property type="project" value="UniProtKB-KW"/>
</dbReference>
<dbReference type="GO" id="GO:0043139">
    <property type="term" value="F:5'-3' DNA helicase activity"/>
    <property type="evidence" value="ECO:0007669"/>
    <property type="project" value="UniProtKB-EC"/>
</dbReference>
<comment type="catalytic activity">
    <reaction evidence="1">
        <text>ATP + H2O = ADP + phosphate + H(+)</text>
        <dbReference type="Rhea" id="RHEA:13065"/>
        <dbReference type="ChEBI" id="CHEBI:15377"/>
        <dbReference type="ChEBI" id="CHEBI:15378"/>
        <dbReference type="ChEBI" id="CHEBI:30616"/>
        <dbReference type="ChEBI" id="CHEBI:43474"/>
        <dbReference type="ChEBI" id="CHEBI:456216"/>
        <dbReference type="EC" id="5.6.2.3"/>
    </reaction>
</comment>
<sequence>MEDTVVTLINSTSSNMNISNNYNSILPVASVTSTTYCNQKTIADQYTLNREQKAAFMIITSHLDGDKQSHAGDNNGQLIMCIPGCGGTGKSQLIRAVTEYFRVTNRIQKMRKLAPTGIAAAEIGGMTIHSFLGEQRNSGKPRTIKPGDLKLEKEWTLVEYLLIDEMSMVGLTLLGKLNRILCAAKHGDPQIPFGGINVIFFGDYLQYRPVYDAPLHTDFSPENKKKFNKLPSEKEIQQRVARSLILQMNCVVKLTQQMRTEDIRYLQLLERLRQGQCSYEDYELLLTRAVGQSSVSLHEPPWNQAPMLVFRNEIRTQLNHRSAIHNAIQTGCDPMVCVAQDFCKGKPVEEPTLLKKLLELSDSKTEHLPGLLPLVPGMPVIITQNIAIELGLINGMNGIFRQLVYDLDSVSTDSLSKTFPVNIQYVHKPIYALIEISKSKIECNLEKLQPKLIPIPIMEQTFQVDISDILPKVNNKSKTNRKAMLSIKRRALPLVPAYSITTHKSQGQTLSKVVIDLKLPKDTDDIAAVYVPLSRVKRLDDLIILRHFDYKVLVIKPSKSQVAEMQRLDKLYMETQMRFSEWF</sequence>
<accession>A0A815WFB4</accession>
<dbReference type="Gene3D" id="3.40.50.300">
    <property type="entry name" value="P-loop containing nucleotide triphosphate hydrolases"/>
    <property type="match status" value="1"/>
</dbReference>
<reference evidence="3" key="1">
    <citation type="submission" date="2021-02" db="EMBL/GenBank/DDBJ databases">
        <authorList>
            <person name="Nowell W R."/>
        </authorList>
    </citation>
    <scope>NUCLEOTIDE SEQUENCE</scope>
</reference>
<feature type="domain" description="DNA helicase Pif1-like DEAD-box helicase" evidence="2">
    <location>
        <begin position="48"/>
        <end position="280"/>
    </location>
</feature>
<dbReference type="Pfam" id="PF05970">
    <property type="entry name" value="PIF1"/>
    <property type="match status" value="1"/>
</dbReference>
<dbReference type="AlphaFoldDB" id="A0A815WFB4"/>
<name>A0A815WFB4_ADIRI</name>
<dbReference type="SUPFAM" id="SSF52540">
    <property type="entry name" value="P-loop containing nucleoside triphosphate hydrolases"/>
    <property type="match status" value="2"/>
</dbReference>
<keyword evidence="1" id="KW-0378">Hydrolase</keyword>
<protein>
    <recommendedName>
        <fullName evidence="1">ATP-dependent DNA helicase</fullName>
        <ecNumber evidence="1">5.6.2.3</ecNumber>
    </recommendedName>
</protein>
<proteinExistence type="inferred from homology"/>
<dbReference type="Proteomes" id="UP000663852">
    <property type="component" value="Unassembled WGS sequence"/>
</dbReference>
<gene>
    <name evidence="3" type="ORF">EDS130_LOCUS45534</name>
</gene>
<dbReference type="InterPro" id="IPR027417">
    <property type="entry name" value="P-loop_NTPase"/>
</dbReference>
<organism evidence="3 4">
    <name type="scientific">Adineta ricciae</name>
    <name type="common">Rotifer</name>
    <dbReference type="NCBI Taxonomy" id="249248"/>
    <lineage>
        <taxon>Eukaryota</taxon>
        <taxon>Metazoa</taxon>
        <taxon>Spiralia</taxon>
        <taxon>Gnathifera</taxon>
        <taxon>Rotifera</taxon>
        <taxon>Eurotatoria</taxon>
        <taxon>Bdelloidea</taxon>
        <taxon>Adinetida</taxon>
        <taxon>Adinetidae</taxon>
        <taxon>Adineta</taxon>
    </lineage>
</organism>
<comment type="similarity">
    <text evidence="1">Belongs to the helicase family.</text>
</comment>
<dbReference type="OrthoDB" id="7470624at2759"/>
<dbReference type="InterPro" id="IPR051055">
    <property type="entry name" value="PIF1_helicase"/>
</dbReference>
<dbReference type="PANTHER" id="PTHR47642">
    <property type="entry name" value="ATP-DEPENDENT DNA HELICASE"/>
    <property type="match status" value="1"/>
</dbReference>